<reference evidence="1" key="1">
    <citation type="submission" date="2020-05" db="EMBL/GenBank/DDBJ databases">
        <authorList>
            <person name="Chiriac C."/>
            <person name="Salcher M."/>
            <person name="Ghai R."/>
            <person name="Kavagutti S V."/>
        </authorList>
    </citation>
    <scope>NUCLEOTIDE SEQUENCE</scope>
</reference>
<accession>A0A6J7EFC5</accession>
<dbReference type="AlphaFoldDB" id="A0A6J7EFC5"/>
<gene>
    <name evidence="1" type="ORF">UFOPK3417_01276</name>
</gene>
<protein>
    <submittedName>
        <fullName evidence="1">Unannotated protein</fullName>
    </submittedName>
</protein>
<sequence length="125" mass="13583">MNSPSVSRHSSRMLTRFLSAGAKRSEMLSIRPPTLSGKYAIPVWPTVHGIEWTRPGSQEGLAREDVTFALFGNAVVSNGWAKPCSMKRAASQEVSTTRSAPMPSPFARNGSYFVQNPSLLSISGR</sequence>
<evidence type="ECO:0000313" key="1">
    <source>
        <dbReference type="EMBL" id="CAB4879980.1"/>
    </source>
</evidence>
<organism evidence="1">
    <name type="scientific">freshwater metagenome</name>
    <dbReference type="NCBI Taxonomy" id="449393"/>
    <lineage>
        <taxon>unclassified sequences</taxon>
        <taxon>metagenomes</taxon>
        <taxon>ecological metagenomes</taxon>
    </lineage>
</organism>
<proteinExistence type="predicted"/>
<dbReference type="EMBL" id="CAFBLR010000127">
    <property type="protein sequence ID" value="CAB4879980.1"/>
    <property type="molecule type" value="Genomic_DNA"/>
</dbReference>
<name>A0A6J7EFC5_9ZZZZ</name>